<reference evidence="3" key="1">
    <citation type="submission" date="2025-08" db="UniProtKB">
        <authorList>
            <consortium name="RefSeq"/>
        </authorList>
    </citation>
    <scope>IDENTIFICATION</scope>
    <source>
        <tissue evidence="3">Seedling</tissue>
    </source>
</reference>
<dbReference type="Pfam" id="PF03140">
    <property type="entry name" value="DUF247"/>
    <property type="match status" value="1"/>
</dbReference>
<dbReference type="InterPro" id="IPR004158">
    <property type="entry name" value="DUF247_pln"/>
</dbReference>
<evidence type="ECO:0000256" key="1">
    <source>
        <dbReference type="SAM" id="MobiDB-lite"/>
    </source>
</evidence>
<dbReference type="PANTHER" id="PTHR31170">
    <property type="entry name" value="BNAC04G53230D PROTEIN"/>
    <property type="match status" value="1"/>
</dbReference>
<keyword evidence="2" id="KW-1185">Reference proteome</keyword>
<dbReference type="Proteomes" id="UP001652623">
    <property type="component" value="Chromosome 7"/>
</dbReference>
<dbReference type="RefSeq" id="XP_060674803.1">
    <property type="nucleotide sequence ID" value="XM_060818820.1"/>
</dbReference>
<feature type="region of interest" description="Disordered" evidence="1">
    <location>
        <begin position="1"/>
        <end position="43"/>
    </location>
</feature>
<protein>
    <submittedName>
        <fullName evidence="3">Uncharacterized protein LOC132804440 isoform X2</fullName>
    </submittedName>
</protein>
<evidence type="ECO:0000313" key="3">
    <source>
        <dbReference type="RefSeq" id="XP_060674803.1"/>
    </source>
</evidence>
<dbReference type="GeneID" id="132804440"/>
<evidence type="ECO:0000313" key="2">
    <source>
        <dbReference type="Proteomes" id="UP001652623"/>
    </source>
</evidence>
<proteinExistence type="predicted"/>
<gene>
    <name evidence="3" type="primary">LOC132804440</name>
</gene>
<dbReference type="PANTHER" id="PTHR31170:SF25">
    <property type="entry name" value="BNAA09G04570D PROTEIN"/>
    <property type="match status" value="1"/>
</dbReference>
<sequence>MEEENVSKDFTNKHITIDIPEKSERPITKRTRAPPDRLPIVTSKEELESEYSFEITGSADLSVDMPRKKGYAPVPRMEGGAELSGDMPRKKGYAPMPRMEGGAELSADMPVGFAPVPRMKWCAELSDYMMSAHVMVGCAPVPRMKGSAEPSDYMIAGPAPVPPVPHSNSDRIIYKVPNKLRKIRPAAYTPQLVSIGPFHHGVSNLKAMEHYKAKYMEKFLRRPICNHINEEDLIQGFFDK</sequence>
<organism evidence="2 3">
    <name type="scientific">Ziziphus jujuba</name>
    <name type="common">Chinese jujube</name>
    <name type="synonym">Ziziphus sativa</name>
    <dbReference type="NCBI Taxonomy" id="326968"/>
    <lineage>
        <taxon>Eukaryota</taxon>
        <taxon>Viridiplantae</taxon>
        <taxon>Streptophyta</taxon>
        <taxon>Embryophyta</taxon>
        <taxon>Tracheophyta</taxon>
        <taxon>Spermatophyta</taxon>
        <taxon>Magnoliopsida</taxon>
        <taxon>eudicotyledons</taxon>
        <taxon>Gunneridae</taxon>
        <taxon>Pentapetalae</taxon>
        <taxon>rosids</taxon>
        <taxon>fabids</taxon>
        <taxon>Rosales</taxon>
        <taxon>Rhamnaceae</taxon>
        <taxon>Paliureae</taxon>
        <taxon>Ziziphus</taxon>
    </lineage>
</organism>
<name>A0ABM4ADK2_ZIZJJ</name>
<accession>A0ABM4ADK2</accession>
<feature type="compositionally biased region" description="Basic and acidic residues" evidence="1">
    <location>
        <begin position="1"/>
        <end position="27"/>
    </location>
</feature>